<evidence type="ECO:0000313" key="5">
    <source>
        <dbReference type="EMBL" id="RMA64446.1"/>
    </source>
</evidence>
<feature type="transmembrane region" description="Helical" evidence="3">
    <location>
        <begin position="6"/>
        <end position="25"/>
    </location>
</feature>
<evidence type="ECO:0000256" key="3">
    <source>
        <dbReference type="SAM" id="Phobius"/>
    </source>
</evidence>
<evidence type="ECO:0000256" key="2">
    <source>
        <dbReference type="SAM" id="MobiDB-lite"/>
    </source>
</evidence>
<keyword evidence="1 3" id="KW-0472">Membrane</keyword>
<organism evidence="5 6">
    <name type="scientific">Ulvibacter antarcticus</name>
    <dbReference type="NCBI Taxonomy" id="442714"/>
    <lineage>
        <taxon>Bacteria</taxon>
        <taxon>Pseudomonadati</taxon>
        <taxon>Bacteroidota</taxon>
        <taxon>Flavobacteriia</taxon>
        <taxon>Flavobacteriales</taxon>
        <taxon>Flavobacteriaceae</taxon>
        <taxon>Ulvibacter</taxon>
    </lineage>
</organism>
<dbReference type="InterPro" id="IPR036737">
    <property type="entry name" value="OmpA-like_sf"/>
</dbReference>
<protein>
    <submittedName>
        <fullName evidence="5">OmpA family protein</fullName>
    </submittedName>
</protein>
<dbReference type="PANTHER" id="PTHR30329:SF21">
    <property type="entry name" value="LIPOPROTEIN YIAD-RELATED"/>
    <property type="match status" value="1"/>
</dbReference>
<gene>
    <name evidence="5" type="ORF">BXY75_1322</name>
</gene>
<dbReference type="PANTHER" id="PTHR30329">
    <property type="entry name" value="STATOR ELEMENT OF FLAGELLAR MOTOR COMPLEX"/>
    <property type="match status" value="1"/>
</dbReference>
<keyword evidence="6" id="KW-1185">Reference proteome</keyword>
<keyword evidence="3" id="KW-0812">Transmembrane</keyword>
<dbReference type="AlphaFoldDB" id="A0A3L9YUV4"/>
<comment type="caution">
    <text evidence="5">The sequence shown here is derived from an EMBL/GenBank/DDBJ whole genome shotgun (WGS) entry which is preliminary data.</text>
</comment>
<dbReference type="RefSeq" id="WP_121906893.1">
    <property type="nucleotide sequence ID" value="NZ_REFC01000012.1"/>
</dbReference>
<dbReference type="EMBL" id="REFC01000012">
    <property type="protein sequence ID" value="RMA64446.1"/>
    <property type="molecule type" value="Genomic_DNA"/>
</dbReference>
<dbReference type="InterPro" id="IPR050330">
    <property type="entry name" value="Bact_OuterMem_StrucFunc"/>
</dbReference>
<dbReference type="PROSITE" id="PS51123">
    <property type="entry name" value="OMPA_2"/>
    <property type="match status" value="1"/>
</dbReference>
<feature type="domain" description="OmpA-like" evidence="4">
    <location>
        <begin position="215"/>
        <end position="330"/>
    </location>
</feature>
<dbReference type="Pfam" id="PF00691">
    <property type="entry name" value="OmpA"/>
    <property type="match status" value="1"/>
</dbReference>
<sequence length="330" mass="37232">MKNFLIAFSVFIVWSFFGLWLYSWFDSEENSAMVKTQPIETSIVEPVVNPSEATEKKFNKPDSSSSTNTDTIQDTDTNSEVKEVKPTGLTALSNGLTIFSLSEGISIKKNNADLIIPETIQDFAYKINSYLISHPKMEVHINSFYGASENIQTPNLGVRRGEKIKNMLVDVGVANEKIVVKPTIKEIDFDEHELYKNGISIVFKPLDSNRIEELKTKLTARKTVYPIFSNTGILVNKNLEDLLTEVKHIVQNNPETRIELIGHTDNIGSDIDNYKMGLNYSMQVRWFLVAKGGIKRANIKASSKGESDPVDTNNSERGRIANRRIEIVFY</sequence>
<dbReference type="SUPFAM" id="SSF103088">
    <property type="entry name" value="OmpA-like"/>
    <property type="match status" value="1"/>
</dbReference>
<feature type="compositionally biased region" description="Low complexity" evidence="2">
    <location>
        <begin position="62"/>
        <end position="78"/>
    </location>
</feature>
<evidence type="ECO:0000256" key="1">
    <source>
        <dbReference type="PROSITE-ProRule" id="PRU00473"/>
    </source>
</evidence>
<accession>A0A3L9YUV4</accession>
<dbReference type="GO" id="GO:0016020">
    <property type="term" value="C:membrane"/>
    <property type="evidence" value="ECO:0007669"/>
    <property type="project" value="UniProtKB-UniRule"/>
</dbReference>
<name>A0A3L9YUV4_9FLAO</name>
<dbReference type="CDD" id="cd07185">
    <property type="entry name" value="OmpA_C-like"/>
    <property type="match status" value="1"/>
</dbReference>
<proteinExistence type="predicted"/>
<dbReference type="Gene3D" id="3.30.1330.60">
    <property type="entry name" value="OmpA-like domain"/>
    <property type="match status" value="1"/>
</dbReference>
<reference evidence="5 6" key="1">
    <citation type="submission" date="2018-10" db="EMBL/GenBank/DDBJ databases">
        <title>Genomic Encyclopedia of Archaeal and Bacterial Type Strains, Phase II (KMG-II): from individual species to whole genera.</title>
        <authorList>
            <person name="Goeker M."/>
        </authorList>
    </citation>
    <scope>NUCLEOTIDE SEQUENCE [LARGE SCALE GENOMIC DNA]</scope>
    <source>
        <strain evidence="5 6">DSM 23424</strain>
    </source>
</reference>
<dbReference type="OrthoDB" id="9763897at2"/>
<evidence type="ECO:0000313" key="6">
    <source>
        <dbReference type="Proteomes" id="UP000271339"/>
    </source>
</evidence>
<keyword evidence="3" id="KW-1133">Transmembrane helix</keyword>
<feature type="region of interest" description="Disordered" evidence="2">
    <location>
        <begin position="50"/>
        <end position="80"/>
    </location>
</feature>
<dbReference type="InterPro" id="IPR006665">
    <property type="entry name" value="OmpA-like"/>
</dbReference>
<evidence type="ECO:0000259" key="4">
    <source>
        <dbReference type="PROSITE" id="PS51123"/>
    </source>
</evidence>
<dbReference type="Proteomes" id="UP000271339">
    <property type="component" value="Unassembled WGS sequence"/>
</dbReference>